<evidence type="ECO:0000259" key="2">
    <source>
        <dbReference type="SMART" id="SM00738"/>
    </source>
</evidence>
<feature type="domain" description="NusG-like N-terminal" evidence="2">
    <location>
        <begin position="1"/>
        <end position="95"/>
    </location>
</feature>
<name>A0ABP8VBS9_9GAMM</name>
<dbReference type="Gene3D" id="3.30.70.940">
    <property type="entry name" value="NusG, N-terminal domain"/>
    <property type="match status" value="1"/>
</dbReference>
<dbReference type="InterPro" id="IPR036735">
    <property type="entry name" value="NGN_dom_sf"/>
</dbReference>
<dbReference type="SMART" id="SM00738">
    <property type="entry name" value="NGN"/>
    <property type="match status" value="1"/>
</dbReference>
<protein>
    <submittedName>
        <fullName evidence="3">Transcription/translation regulatory transformer protein RfaH</fullName>
    </submittedName>
</protein>
<keyword evidence="1" id="KW-0804">Transcription</keyword>
<dbReference type="Pfam" id="PF02357">
    <property type="entry name" value="NusG"/>
    <property type="match status" value="1"/>
</dbReference>
<dbReference type="CDD" id="cd09892">
    <property type="entry name" value="NGN_SP_RfaH"/>
    <property type="match status" value="1"/>
</dbReference>
<organism evidence="3 4">
    <name type="scientific">Kistimonas scapharcae</name>
    <dbReference type="NCBI Taxonomy" id="1036133"/>
    <lineage>
        <taxon>Bacteria</taxon>
        <taxon>Pseudomonadati</taxon>
        <taxon>Pseudomonadota</taxon>
        <taxon>Gammaproteobacteria</taxon>
        <taxon>Oceanospirillales</taxon>
        <taxon>Endozoicomonadaceae</taxon>
        <taxon>Kistimonas</taxon>
    </lineage>
</organism>
<dbReference type="SUPFAM" id="SSF82679">
    <property type="entry name" value="N-utilization substance G protein NusG, N-terminal domain"/>
    <property type="match status" value="1"/>
</dbReference>
<dbReference type="EMBL" id="BAABFL010000476">
    <property type="protein sequence ID" value="GAA4652475.1"/>
    <property type="molecule type" value="Genomic_DNA"/>
</dbReference>
<reference evidence="4" key="1">
    <citation type="journal article" date="2019" name="Int. J. Syst. Evol. Microbiol.">
        <title>The Global Catalogue of Microorganisms (GCM) 10K type strain sequencing project: providing services to taxonomists for standard genome sequencing and annotation.</title>
        <authorList>
            <consortium name="The Broad Institute Genomics Platform"/>
            <consortium name="The Broad Institute Genome Sequencing Center for Infectious Disease"/>
            <person name="Wu L."/>
            <person name="Ma J."/>
        </authorList>
    </citation>
    <scope>NUCLEOTIDE SEQUENCE [LARGE SCALE GENOMIC DNA]</scope>
    <source>
        <strain evidence="4">JCM 17805</strain>
    </source>
</reference>
<keyword evidence="4" id="KW-1185">Reference proteome</keyword>
<proteinExistence type="predicted"/>
<evidence type="ECO:0000256" key="1">
    <source>
        <dbReference type="ARBA" id="ARBA00023163"/>
    </source>
</evidence>
<evidence type="ECO:0000313" key="4">
    <source>
        <dbReference type="Proteomes" id="UP001500604"/>
    </source>
</evidence>
<dbReference type="Proteomes" id="UP001500604">
    <property type="component" value="Unassembled WGS sequence"/>
</dbReference>
<dbReference type="InterPro" id="IPR006645">
    <property type="entry name" value="NGN-like_dom"/>
</dbReference>
<accession>A0ABP8VBS9</accession>
<sequence length="157" mass="18283">MDEWYLLRSKPRQELRAVEHLERQGFTAYCPMLQKKKARIEPLFPGYVFLQHEAFEDNPDYGKVRSTRGVMTFVRFGDEFAKVPEELLEGVRHQEESLKGCPAFVEGQIVGFADGPFSEIQAVYLCERGEERSVVLLNVLNREQRMVVRTDNLRKQS</sequence>
<dbReference type="RefSeq" id="WP_345199046.1">
    <property type="nucleotide sequence ID" value="NZ_BAABFL010000476.1"/>
</dbReference>
<comment type="caution">
    <text evidence="3">The sequence shown here is derived from an EMBL/GenBank/DDBJ whole genome shotgun (WGS) entry which is preliminary data.</text>
</comment>
<evidence type="ECO:0000313" key="3">
    <source>
        <dbReference type="EMBL" id="GAA4652475.1"/>
    </source>
</evidence>
<gene>
    <name evidence="3" type="primary">rfaH</name>
    <name evidence="3" type="ORF">GCM10023116_47590</name>
</gene>